<organism evidence="1 2">
    <name type="scientific">Metabacillus fastidiosus</name>
    <dbReference type="NCBI Taxonomy" id="1458"/>
    <lineage>
        <taxon>Bacteria</taxon>
        <taxon>Bacillati</taxon>
        <taxon>Bacillota</taxon>
        <taxon>Bacilli</taxon>
        <taxon>Bacillales</taxon>
        <taxon>Bacillaceae</taxon>
        <taxon>Metabacillus</taxon>
    </lineage>
</organism>
<dbReference type="GeneID" id="301143431"/>
<dbReference type="Proteomes" id="UP001342826">
    <property type="component" value="Unassembled WGS sequence"/>
</dbReference>
<protein>
    <submittedName>
        <fullName evidence="1">Uncharacterized protein</fullName>
    </submittedName>
</protein>
<dbReference type="EMBL" id="JARTFS010000002">
    <property type="protein sequence ID" value="MED4400298.1"/>
    <property type="molecule type" value="Genomic_DNA"/>
</dbReference>
<proteinExistence type="predicted"/>
<accession>A0ABU6NT21</accession>
<sequence length="46" mass="5060">METPEIFSYDVGSNSAYINRSGNSDVDVVEIDTIPIAPGDFYQFKG</sequence>
<evidence type="ECO:0000313" key="1">
    <source>
        <dbReference type="EMBL" id="MED4400298.1"/>
    </source>
</evidence>
<name>A0ABU6NT21_9BACI</name>
<gene>
    <name evidence="1" type="ORF">P9271_02855</name>
</gene>
<keyword evidence="2" id="KW-1185">Reference proteome</keyword>
<reference evidence="1 2" key="1">
    <citation type="submission" date="2023-03" db="EMBL/GenBank/DDBJ databases">
        <title>Bacillus Genome Sequencing.</title>
        <authorList>
            <person name="Dunlap C."/>
        </authorList>
    </citation>
    <scope>NUCLEOTIDE SEQUENCE [LARGE SCALE GENOMIC DNA]</scope>
    <source>
        <strain evidence="1 2">NRS-1717</strain>
    </source>
</reference>
<dbReference type="RefSeq" id="WP_156483484.1">
    <property type="nucleotide sequence ID" value="NZ_JARTFS010000002.1"/>
</dbReference>
<comment type="caution">
    <text evidence="1">The sequence shown here is derived from an EMBL/GenBank/DDBJ whole genome shotgun (WGS) entry which is preliminary data.</text>
</comment>
<evidence type="ECO:0000313" key="2">
    <source>
        <dbReference type="Proteomes" id="UP001342826"/>
    </source>
</evidence>